<evidence type="ECO:0000313" key="3">
    <source>
        <dbReference type="Proteomes" id="UP000503447"/>
    </source>
</evidence>
<dbReference type="Proteomes" id="UP000503447">
    <property type="component" value="Chromosome"/>
</dbReference>
<organism evidence="2 3">
    <name type="scientific">Frigoriglobus tundricola</name>
    <dbReference type="NCBI Taxonomy" id="2774151"/>
    <lineage>
        <taxon>Bacteria</taxon>
        <taxon>Pseudomonadati</taxon>
        <taxon>Planctomycetota</taxon>
        <taxon>Planctomycetia</taxon>
        <taxon>Gemmatales</taxon>
        <taxon>Gemmataceae</taxon>
        <taxon>Frigoriglobus</taxon>
    </lineage>
</organism>
<proteinExistence type="predicted"/>
<dbReference type="AlphaFoldDB" id="A0A6M5Z073"/>
<name>A0A6M5Z073_9BACT</name>
<gene>
    <name evidence="2" type="ORF">FTUN_7332</name>
</gene>
<protein>
    <submittedName>
        <fullName evidence="2">Uncharacterized protein</fullName>
    </submittedName>
</protein>
<sequence>MQFIRIANATIGAAPMRASRETATRTGEGLTGNHIVGTM</sequence>
<dbReference type="KEGG" id="ftj:FTUN_7332"/>
<reference evidence="3" key="1">
    <citation type="submission" date="2020-05" db="EMBL/GenBank/DDBJ databases">
        <title>Frigoriglobus tundricola gen. nov., sp. nov., a psychrotolerant cellulolytic planctomycete of the family Gemmataceae with two divergent copies of 16S rRNA gene.</title>
        <authorList>
            <person name="Kulichevskaya I.S."/>
            <person name="Ivanova A.A."/>
            <person name="Naumoff D.G."/>
            <person name="Beletsky A.V."/>
            <person name="Rijpstra W.I.C."/>
            <person name="Sinninghe Damste J.S."/>
            <person name="Mardanov A.V."/>
            <person name="Ravin N.V."/>
            <person name="Dedysh S.N."/>
        </authorList>
    </citation>
    <scope>NUCLEOTIDE SEQUENCE [LARGE SCALE GENOMIC DNA]</scope>
    <source>
        <strain evidence="3">PL17</strain>
    </source>
</reference>
<dbReference type="EMBL" id="CP053452">
    <property type="protein sequence ID" value="QJW99709.1"/>
    <property type="molecule type" value="Genomic_DNA"/>
</dbReference>
<evidence type="ECO:0000313" key="2">
    <source>
        <dbReference type="EMBL" id="QJW99709.1"/>
    </source>
</evidence>
<accession>A0A6M5Z073</accession>
<feature type="region of interest" description="Disordered" evidence="1">
    <location>
        <begin position="17"/>
        <end position="39"/>
    </location>
</feature>
<evidence type="ECO:0000256" key="1">
    <source>
        <dbReference type="SAM" id="MobiDB-lite"/>
    </source>
</evidence>
<keyword evidence="3" id="KW-1185">Reference proteome</keyword>